<sequence>MNPHMLDIALPESTRLTLQKIPLEANGSGAGQHANTSFEMIAENGQVVGYVKTWHEADGYAGYVRFDSEGNVQDWKVLRDRQ</sequence>
<dbReference type="Proteomes" id="UP000664344">
    <property type="component" value="Unassembled WGS sequence"/>
</dbReference>
<protein>
    <submittedName>
        <fullName evidence="1">Uncharacterized protein</fullName>
    </submittedName>
</protein>
<keyword evidence="2" id="KW-1185">Reference proteome</keyword>
<comment type="caution">
    <text evidence="1">The sequence shown here is derived from an EMBL/GenBank/DDBJ whole genome shotgun (WGS) entry which is preliminary data.</text>
</comment>
<name>A0ABS3BKH8_9GAMM</name>
<organism evidence="1 2">
    <name type="scientific">Marinobacter daepoensis</name>
    <dbReference type="NCBI Taxonomy" id="262077"/>
    <lineage>
        <taxon>Bacteria</taxon>
        <taxon>Pseudomonadati</taxon>
        <taxon>Pseudomonadota</taxon>
        <taxon>Gammaproteobacteria</taxon>
        <taxon>Pseudomonadales</taxon>
        <taxon>Marinobacteraceae</taxon>
        <taxon>Marinobacter</taxon>
    </lineage>
</organism>
<proteinExistence type="predicted"/>
<evidence type="ECO:0000313" key="2">
    <source>
        <dbReference type="Proteomes" id="UP000664344"/>
    </source>
</evidence>
<dbReference type="EMBL" id="JAFKDB010000019">
    <property type="protein sequence ID" value="MBN7770735.1"/>
    <property type="molecule type" value="Genomic_DNA"/>
</dbReference>
<reference evidence="1 2" key="1">
    <citation type="submission" date="2021-02" db="EMBL/GenBank/DDBJ databases">
        <title>PHA producing bacteria isolated from coastal sediment in Guangdong, Shenzhen.</title>
        <authorList>
            <person name="Zheng W."/>
            <person name="Yu S."/>
            <person name="Huang Y."/>
        </authorList>
    </citation>
    <scope>NUCLEOTIDE SEQUENCE [LARGE SCALE GENOMIC DNA]</scope>
    <source>
        <strain evidence="1 2">TN21-5</strain>
    </source>
</reference>
<dbReference type="RefSeq" id="WP_206557786.1">
    <property type="nucleotide sequence ID" value="NZ_JAFKDB010000019.1"/>
</dbReference>
<accession>A0ABS3BKH8</accession>
<evidence type="ECO:0000313" key="1">
    <source>
        <dbReference type="EMBL" id="MBN7770735.1"/>
    </source>
</evidence>
<gene>
    <name evidence="1" type="ORF">JYP53_12585</name>
</gene>